<accession>A0AAV0YS69</accession>
<dbReference type="AlphaFoldDB" id="A0AAV0YS69"/>
<reference evidence="2 3" key="1">
    <citation type="submission" date="2023-01" db="EMBL/GenBank/DDBJ databases">
        <authorList>
            <person name="Kreplak J."/>
        </authorList>
    </citation>
    <scope>NUCLEOTIDE SEQUENCE [LARGE SCALE GENOMIC DNA]</scope>
</reference>
<evidence type="ECO:0000259" key="1">
    <source>
        <dbReference type="Pfam" id="PF10536"/>
    </source>
</evidence>
<protein>
    <recommendedName>
        <fullName evidence="1">Aminotransferase-like plant mobile domain-containing protein</fullName>
    </recommendedName>
</protein>
<evidence type="ECO:0000313" key="3">
    <source>
        <dbReference type="Proteomes" id="UP001157006"/>
    </source>
</evidence>
<sequence>MSTSEPNKNIFCMYDSRIATLVSPNSHELVSTQTLANFLKPCSKTIHHSETPFHKTQHKSHHPLPKIHFKGWKNPQTKWGDWVETLTAEHAFTWNQTGSCDALLSSLYHFPKNPSLILALVHHWSPKTNTFAFPWGEATITLEDVMILGGFSVLGEPITLPLSSDLLSIEAKLIELRRRMSKTKSRKADHNTWLKFFKEGFEEEKSHEIFELEHVGFLCLWLSRFVFPSISDSGMDSRVFPIAIHLSQGRRMALAPSVLANIYHNLSLLKEKLVSFSVKDLDLKVNGLFQLVQLWLFERFPILGPTCPNELKKGEPRAARWYKVKSATDHADFEFIMSALESKENFRWRPYADDLKNWCFVSHYKENEQFVVVDDGSNCDLAEELRCFGVCLCADKIFGLDCVEKYMPYRVAMQFGMDQDVPPGEFTLMSPSCNGKFSLYVPAKSYKPCVSLEYHNWWKKSKVDDYDMLDQVMIAKDYCEEGKHASIGSIESGSKIKSSFNEENNSSNIVVEAKRSKKNEQSSNCGFNNDDVGGYEELMIGEGKEQDGVGSYDNPLDIEDYACTILGASSSHPISI</sequence>
<feature type="domain" description="Aminotransferase-like plant mobile" evidence="1">
    <location>
        <begin position="101"/>
        <end position="422"/>
    </location>
</feature>
<dbReference type="PANTHER" id="PTHR46033">
    <property type="entry name" value="PROTEIN MAIN-LIKE 2"/>
    <property type="match status" value="1"/>
</dbReference>
<dbReference type="GO" id="GO:0010073">
    <property type="term" value="P:meristem maintenance"/>
    <property type="evidence" value="ECO:0007669"/>
    <property type="project" value="InterPro"/>
</dbReference>
<organism evidence="2 3">
    <name type="scientific">Vicia faba</name>
    <name type="common">Broad bean</name>
    <name type="synonym">Faba vulgaris</name>
    <dbReference type="NCBI Taxonomy" id="3906"/>
    <lineage>
        <taxon>Eukaryota</taxon>
        <taxon>Viridiplantae</taxon>
        <taxon>Streptophyta</taxon>
        <taxon>Embryophyta</taxon>
        <taxon>Tracheophyta</taxon>
        <taxon>Spermatophyta</taxon>
        <taxon>Magnoliopsida</taxon>
        <taxon>eudicotyledons</taxon>
        <taxon>Gunneridae</taxon>
        <taxon>Pentapetalae</taxon>
        <taxon>rosids</taxon>
        <taxon>fabids</taxon>
        <taxon>Fabales</taxon>
        <taxon>Fabaceae</taxon>
        <taxon>Papilionoideae</taxon>
        <taxon>50 kb inversion clade</taxon>
        <taxon>NPAAA clade</taxon>
        <taxon>Hologalegina</taxon>
        <taxon>IRL clade</taxon>
        <taxon>Fabeae</taxon>
        <taxon>Vicia</taxon>
    </lineage>
</organism>
<evidence type="ECO:0000313" key="2">
    <source>
        <dbReference type="EMBL" id="CAI8586892.1"/>
    </source>
</evidence>
<name>A0AAV0YS69_VICFA</name>
<dbReference type="PANTHER" id="PTHR46033:SF83">
    <property type="entry name" value="PROTEIN MAINTENANCE OF MERISTEMS-LIKE"/>
    <property type="match status" value="1"/>
</dbReference>
<dbReference type="Proteomes" id="UP001157006">
    <property type="component" value="Chromosome 1L"/>
</dbReference>
<dbReference type="InterPro" id="IPR044824">
    <property type="entry name" value="MAIN-like"/>
</dbReference>
<dbReference type="InterPro" id="IPR019557">
    <property type="entry name" value="AminoTfrase-like_pln_mobile"/>
</dbReference>
<dbReference type="Pfam" id="PF10536">
    <property type="entry name" value="PMD"/>
    <property type="match status" value="1"/>
</dbReference>
<gene>
    <name evidence="2" type="ORF">VFH_I274760</name>
</gene>
<proteinExistence type="predicted"/>
<keyword evidence="3" id="KW-1185">Reference proteome</keyword>
<dbReference type="EMBL" id="OX451736">
    <property type="protein sequence ID" value="CAI8586892.1"/>
    <property type="molecule type" value="Genomic_DNA"/>
</dbReference>